<name>A0A8C5NPU3_JUNHY</name>
<keyword evidence="3" id="KW-1185">Reference proteome</keyword>
<evidence type="ECO:0000313" key="3">
    <source>
        <dbReference type="Proteomes" id="UP000694408"/>
    </source>
</evidence>
<feature type="transmembrane region" description="Helical" evidence="1">
    <location>
        <begin position="51"/>
        <end position="70"/>
    </location>
</feature>
<proteinExistence type="predicted"/>
<protein>
    <submittedName>
        <fullName evidence="2">Uncharacterized protein</fullName>
    </submittedName>
</protein>
<sequence>TLWFLDRSEKKKKKEKKLIKGIFFIFFPFPAAPPHHPWDAPHPTRRALRDAVGRGVLGLGVSFAVLGGLFPSERSRWDVPAAFDDSLLFLSASPRGSCFSQQCGTTLLLEEGDEAGDAPGVPLRMNSGFP</sequence>
<keyword evidence="1" id="KW-0812">Transmembrane</keyword>
<keyword evidence="1" id="KW-0472">Membrane</keyword>
<dbReference type="Ensembl" id="ENSJHYT00000017975.1">
    <property type="protein sequence ID" value="ENSJHYP00000014876.1"/>
    <property type="gene ID" value="ENSJHYG00000011496.1"/>
</dbReference>
<reference evidence="2" key="2">
    <citation type="submission" date="2025-09" db="UniProtKB">
        <authorList>
            <consortium name="Ensembl"/>
        </authorList>
    </citation>
    <scope>IDENTIFICATION</scope>
</reference>
<feature type="transmembrane region" description="Helical" evidence="1">
    <location>
        <begin position="18"/>
        <end position="36"/>
    </location>
</feature>
<accession>A0A8C5NPU3</accession>
<dbReference type="Proteomes" id="UP000694408">
    <property type="component" value="Unplaced"/>
</dbReference>
<evidence type="ECO:0000256" key="1">
    <source>
        <dbReference type="SAM" id="Phobius"/>
    </source>
</evidence>
<reference evidence="2" key="1">
    <citation type="submission" date="2025-08" db="UniProtKB">
        <authorList>
            <consortium name="Ensembl"/>
        </authorList>
    </citation>
    <scope>IDENTIFICATION</scope>
</reference>
<dbReference type="AlphaFoldDB" id="A0A8C5NPU3"/>
<evidence type="ECO:0000313" key="2">
    <source>
        <dbReference type="Ensembl" id="ENSJHYP00000014876.1"/>
    </source>
</evidence>
<organism evidence="2 3">
    <name type="scientific">Junco hyemalis</name>
    <name type="common">Dark-eyed junco</name>
    <dbReference type="NCBI Taxonomy" id="40217"/>
    <lineage>
        <taxon>Eukaryota</taxon>
        <taxon>Metazoa</taxon>
        <taxon>Chordata</taxon>
        <taxon>Craniata</taxon>
        <taxon>Vertebrata</taxon>
        <taxon>Euteleostomi</taxon>
        <taxon>Archelosauria</taxon>
        <taxon>Archosauria</taxon>
        <taxon>Dinosauria</taxon>
        <taxon>Saurischia</taxon>
        <taxon>Theropoda</taxon>
        <taxon>Coelurosauria</taxon>
        <taxon>Aves</taxon>
        <taxon>Neognathae</taxon>
        <taxon>Neoaves</taxon>
        <taxon>Telluraves</taxon>
        <taxon>Australaves</taxon>
        <taxon>Passeriformes</taxon>
        <taxon>Passerellidae</taxon>
        <taxon>Junco</taxon>
    </lineage>
</organism>
<keyword evidence="1" id="KW-1133">Transmembrane helix</keyword>